<proteinExistence type="predicted"/>
<feature type="compositionally biased region" description="Pro residues" evidence="1">
    <location>
        <begin position="417"/>
        <end position="428"/>
    </location>
</feature>
<feature type="region of interest" description="Disordered" evidence="1">
    <location>
        <begin position="405"/>
        <end position="428"/>
    </location>
</feature>
<dbReference type="EMBL" id="BAABAA010000004">
    <property type="protein sequence ID" value="GAA3563148.1"/>
    <property type="molecule type" value="Genomic_DNA"/>
</dbReference>
<gene>
    <name evidence="3" type="ORF">GCM10022235_34520</name>
</gene>
<evidence type="ECO:0000313" key="4">
    <source>
        <dbReference type="Proteomes" id="UP001501222"/>
    </source>
</evidence>
<dbReference type="Gene3D" id="1.10.3290.10">
    <property type="entry name" value="Fido-like domain"/>
    <property type="match status" value="1"/>
</dbReference>
<dbReference type="PROSITE" id="PS51459">
    <property type="entry name" value="FIDO"/>
    <property type="match status" value="1"/>
</dbReference>
<sequence length="428" mass="46370">MNKGVARVELHRWPGHPDGFTRAERLGGSYELYFPDPLVGREFDLSDEVLAALEDAAGDLGRLDATAAVLTNSEALARLLLRAEAVGSSQIEGLVVGARRLLKAEALRDSGRHHDVTAEEVLGAVDAMVWVTESVRIGDKLEVEHVLEAHRRLMAHSPNPEFGGEVRYLQNWIGGRSPAEAYYVPPPAHLVPELLADLMTFIRESPLPVLAKTGIAHAQFETIHPFADGNGRTGRALIHLVLRAEGLVERSVPPVSLSLATHATQYVEALTAFRHTGKATNARARSAANEWLLMFATACSHATAEAARFERTAADLKTAWRERAAPVRAGSAVDLLIETLPAAPVLTLAAAAELIGRSQQAANQALARLTECAVLRELTDGRRNRVYEAPELIDAFTLLERRFASPASDTRVESPNRPVPSAPARPAD</sequence>
<name>A0ABP6X8H2_9ACTN</name>
<feature type="domain" description="Fido" evidence="2">
    <location>
        <begin position="141"/>
        <end position="294"/>
    </location>
</feature>
<reference evidence="4" key="1">
    <citation type="journal article" date="2019" name="Int. J. Syst. Evol. Microbiol.">
        <title>The Global Catalogue of Microorganisms (GCM) 10K type strain sequencing project: providing services to taxonomists for standard genome sequencing and annotation.</title>
        <authorList>
            <consortium name="The Broad Institute Genomics Platform"/>
            <consortium name="The Broad Institute Genome Sequencing Center for Infectious Disease"/>
            <person name="Wu L."/>
            <person name="Ma J."/>
        </authorList>
    </citation>
    <scope>NUCLEOTIDE SEQUENCE [LARGE SCALE GENOMIC DNA]</scope>
    <source>
        <strain evidence="4">JCM 16928</strain>
    </source>
</reference>
<dbReference type="Pfam" id="PF02661">
    <property type="entry name" value="Fic"/>
    <property type="match status" value="1"/>
</dbReference>
<dbReference type="InterPro" id="IPR025758">
    <property type="entry name" value="Fic/DOC_N"/>
</dbReference>
<keyword evidence="4" id="KW-1185">Reference proteome</keyword>
<accession>A0ABP6X8H2</accession>
<dbReference type="SUPFAM" id="SSF140931">
    <property type="entry name" value="Fic-like"/>
    <property type="match status" value="1"/>
</dbReference>
<protein>
    <submittedName>
        <fullName evidence="3">Fic family protein</fullName>
    </submittedName>
</protein>
<dbReference type="InterPro" id="IPR003812">
    <property type="entry name" value="Fido"/>
</dbReference>
<evidence type="ECO:0000313" key="3">
    <source>
        <dbReference type="EMBL" id="GAA3563148.1"/>
    </source>
</evidence>
<organism evidence="3 4">
    <name type="scientific">Kribbella ginsengisoli</name>
    <dbReference type="NCBI Taxonomy" id="363865"/>
    <lineage>
        <taxon>Bacteria</taxon>
        <taxon>Bacillati</taxon>
        <taxon>Actinomycetota</taxon>
        <taxon>Actinomycetes</taxon>
        <taxon>Propionibacteriales</taxon>
        <taxon>Kribbellaceae</taxon>
        <taxon>Kribbella</taxon>
    </lineage>
</organism>
<dbReference type="Proteomes" id="UP001501222">
    <property type="component" value="Unassembled WGS sequence"/>
</dbReference>
<evidence type="ECO:0000256" key="1">
    <source>
        <dbReference type="SAM" id="MobiDB-lite"/>
    </source>
</evidence>
<evidence type="ECO:0000259" key="2">
    <source>
        <dbReference type="PROSITE" id="PS51459"/>
    </source>
</evidence>
<dbReference type="InterPro" id="IPR040198">
    <property type="entry name" value="Fido_containing"/>
</dbReference>
<dbReference type="PANTHER" id="PTHR13504:SF38">
    <property type="entry name" value="FIDO DOMAIN-CONTAINING PROTEIN"/>
    <property type="match status" value="1"/>
</dbReference>
<dbReference type="InterPro" id="IPR036597">
    <property type="entry name" value="Fido-like_dom_sf"/>
</dbReference>
<comment type="caution">
    <text evidence="3">The sequence shown here is derived from an EMBL/GenBank/DDBJ whole genome shotgun (WGS) entry which is preliminary data.</text>
</comment>
<dbReference type="PANTHER" id="PTHR13504">
    <property type="entry name" value="FIDO DOMAIN-CONTAINING PROTEIN DDB_G0283145"/>
    <property type="match status" value="1"/>
</dbReference>
<dbReference type="Pfam" id="PF13784">
    <property type="entry name" value="Fic_N"/>
    <property type="match status" value="1"/>
</dbReference>